<name>A0ABS8KCF3_9BURK</name>
<comment type="caution">
    <text evidence="4">The sequence shown here is derived from an EMBL/GenBank/DDBJ whole genome shotgun (WGS) entry which is preliminary data.</text>
</comment>
<dbReference type="Gene3D" id="3.40.50.1820">
    <property type="entry name" value="alpha/beta hydrolase"/>
    <property type="match status" value="1"/>
</dbReference>
<evidence type="ECO:0000313" key="5">
    <source>
        <dbReference type="Proteomes" id="UP001430614"/>
    </source>
</evidence>
<evidence type="ECO:0000259" key="3">
    <source>
        <dbReference type="Pfam" id="PF07859"/>
    </source>
</evidence>
<dbReference type="RefSeq" id="WP_230561304.1">
    <property type="nucleotide sequence ID" value="NZ_JAJITC010000005.1"/>
</dbReference>
<proteinExistence type="predicted"/>
<organism evidence="4 5">
    <name type="scientific">Paraburkholderia translucens</name>
    <dbReference type="NCBI Taxonomy" id="2886945"/>
    <lineage>
        <taxon>Bacteria</taxon>
        <taxon>Pseudomonadati</taxon>
        <taxon>Pseudomonadota</taxon>
        <taxon>Betaproteobacteria</taxon>
        <taxon>Burkholderiales</taxon>
        <taxon>Burkholderiaceae</taxon>
        <taxon>Paraburkholderia</taxon>
    </lineage>
</organism>
<accession>A0ABS8KCF3</accession>
<dbReference type="InterPro" id="IPR013094">
    <property type="entry name" value="AB_hydrolase_3"/>
</dbReference>
<dbReference type="Proteomes" id="UP001430614">
    <property type="component" value="Unassembled WGS sequence"/>
</dbReference>
<dbReference type="InterPro" id="IPR050300">
    <property type="entry name" value="GDXG_lipolytic_enzyme"/>
</dbReference>
<sequence>MDHVPPASTADSASPRLATPWSSHPVLDPETQQFLDLVSEAGLHPDSLLAEQPWFPGRADSDDSGADEYAVTTEALTFETGPSGAVEVHIVRPAGAPGLLPVVLYYPGGGWRMASFATHRRLVSRLSAEAEVAVVFVRCSPAPQALFPTQNEEAYAALQYVAAHADVLQVDGRAIAVAGDGAGGNIAAVVARWARDRHGPPLRLQVLFCPILSADSTTQSYRQFATGPGMTARALQRFIESQFPERSRSLAAAMPIRSKPDDLEDLPAALVITAENDITRDDAEEYARKLMRAGVRVNAARYIGTIHDFMVFDGLAETGPTDAAFRHASSVIKHALRR</sequence>
<feature type="region of interest" description="Disordered" evidence="2">
    <location>
        <begin position="1"/>
        <end position="25"/>
    </location>
</feature>
<keyword evidence="1 4" id="KW-0378">Hydrolase</keyword>
<gene>
    <name evidence="4" type="ORF">LJ655_11160</name>
</gene>
<evidence type="ECO:0000256" key="2">
    <source>
        <dbReference type="SAM" id="MobiDB-lite"/>
    </source>
</evidence>
<protein>
    <submittedName>
        <fullName evidence="4">Alpha/beta hydrolase</fullName>
    </submittedName>
</protein>
<reference evidence="4 5" key="1">
    <citation type="submission" date="2021-11" db="EMBL/GenBank/DDBJ databases">
        <authorList>
            <person name="Oh E.-T."/>
            <person name="Kim S.-B."/>
        </authorList>
    </citation>
    <scope>NUCLEOTIDE SEQUENCE [LARGE SCALE GENOMIC DNA]</scope>
    <source>
        <strain evidence="4 5">MMS20-SJTN17</strain>
    </source>
</reference>
<dbReference type="PANTHER" id="PTHR48081:SF8">
    <property type="entry name" value="ALPHA_BETA HYDROLASE FOLD-3 DOMAIN-CONTAINING PROTEIN-RELATED"/>
    <property type="match status" value="1"/>
</dbReference>
<feature type="domain" description="Alpha/beta hydrolase fold-3" evidence="3">
    <location>
        <begin position="103"/>
        <end position="310"/>
    </location>
</feature>
<dbReference type="GO" id="GO:0016787">
    <property type="term" value="F:hydrolase activity"/>
    <property type="evidence" value="ECO:0007669"/>
    <property type="project" value="UniProtKB-KW"/>
</dbReference>
<keyword evidence="5" id="KW-1185">Reference proteome</keyword>
<dbReference type="SUPFAM" id="SSF53474">
    <property type="entry name" value="alpha/beta-Hydrolases"/>
    <property type="match status" value="1"/>
</dbReference>
<dbReference type="InterPro" id="IPR029058">
    <property type="entry name" value="AB_hydrolase_fold"/>
</dbReference>
<dbReference type="EMBL" id="JAJITC010000005">
    <property type="protein sequence ID" value="MCC8402446.1"/>
    <property type="molecule type" value="Genomic_DNA"/>
</dbReference>
<dbReference type="Pfam" id="PF07859">
    <property type="entry name" value="Abhydrolase_3"/>
    <property type="match status" value="1"/>
</dbReference>
<evidence type="ECO:0000256" key="1">
    <source>
        <dbReference type="ARBA" id="ARBA00022801"/>
    </source>
</evidence>
<dbReference type="PANTHER" id="PTHR48081">
    <property type="entry name" value="AB HYDROLASE SUPERFAMILY PROTEIN C4A8.06C"/>
    <property type="match status" value="1"/>
</dbReference>
<evidence type="ECO:0000313" key="4">
    <source>
        <dbReference type="EMBL" id="MCC8402446.1"/>
    </source>
</evidence>